<keyword evidence="5" id="KW-1185">Reference proteome</keyword>
<feature type="domain" description="Outer membrane protein beta-barrel" evidence="3">
    <location>
        <begin position="19"/>
        <end position="170"/>
    </location>
</feature>
<reference evidence="4 5" key="1">
    <citation type="journal article" date="2020" name="J. Nat. Prod.">
        <title>Genomics-Metabolomics Profiling Disclosed Marine Vibrio spartinae 3.6 as a Producer of a New Branched Side Chain Prodigiosin.</title>
        <authorList>
            <person name="Vitale G.A."/>
            <person name="Sciarretta M."/>
            <person name="Palma Esposito F."/>
            <person name="January G.G."/>
            <person name="Giaccio M."/>
            <person name="Bunk B."/>
            <person name="Sproer C."/>
            <person name="Bajerski F."/>
            <person name="Power D."/>
            <person name="Festa C."/>
            <person name="Monti M.C."/>
            <person name="D'Auria M.V."/>
            <person name="de Pascale D."/>
        </authorList>
    </citation>
    <scope>NUCLEOTIDE SEQUENCE [LARGE SCALE GENOMIC DNA]</scope>
    <source>
        <strain evidence="4 5">3.6</strain>
    </source>
</reference>
<proteinExistence type="predicted"/>
<dbReference type="Proteomes" id="UP000515264">
    <property type="component" value="Chromosome 1"/>
</dbReference>
<evidence type="ECO:0000256" key="1">
    <source>
        <dbReference type="ARBA" id="ARBA00022729"/>
    </source>
</evidence>
<name>A0ABX6QX23_9VIBR</name>
<protein>
    <submittedName>
        <fullName evidence="4">Opacity protein antigen</fullName>
    </submittedName>
</protein>
<dbReference type="InterPro" id="IPR011250">
    <property type="entry name" value="OMP/PagP_B-barrel"/>
</dbReference>
<feature type="signal peptide" evidence="2">
    <location>
        <begin position="1"/>
        <end position="18"/>
    </location>
</feature>
<evidence type="ECO:0000313" key="4">
    <source>
        <dbReference type="EMBL" id="QMV13768.1"/>
    </source>
</evidence>
<gene>
    <name evidence="4" type="ORF">Vspart_01010</name>
</gene>
<accession>A0ABX6QX23</accession>
<feature type="chain" id="PRO_5045226132" evidence="2">
    <location>
        <begin position="19"/>
        <end position="189"/>
    </location>
</feature>
<dbReference type="Gene3D" id="2.40.160.20">
    <property type="match status" value="1"/>
</dbReference>
<evidence type="ECO:0000313" key="5">
    <source>
        <dbReference type="Proteomes" id="UP000515264"/>
    </source>
</evidence>
<evidence type="ECO:0000256" key="2">
    <source>
        <dbReference type="SAM" id="SignalP"/>
    </source>
</evidence>
<dbReference type="Pfam" id="PF13505">
    <property type="entry name" value="OMP_b-brl"/>
    <property type="match status" value="1"/>
</dbReference>
<dbReference type="SUPFAM" id="SSF56925">
    <property type="entry name" value="OMPA-like"/>
    <property type="match status" value="1"/>
</dbReference>
<keyword evidence="1 2" id="KW-0732">Signal</keyword>
<sequence length="189" mass="20971">MKKLLITIALLLPSTVWAEGTGISVGIDYAISHNTFKLEGDNINTETDDNSSSVGLNLGILQGQEGKWFFSYQHESFDEPTYDATSDTLNYFSLGYQRNFMMSNRLSPYIKGSLGYGKIDVSGYDQSSATITGFRIGGGISYSMQPNLFLLAGIDYQYRSWDSLYLGHGNVVEISETSFIGNIGIEYHF</sequence>
<organism evidence="4 5">
    <name type="scientific">Vibrio spartinae</name>
    <dbReference type="NCBI Taxonomy" id="1918945"/>
    <lineage>
        <taxon>Bacteria</taxon>
        <taxon>Pseudomonadati</taxon>
        <taxon>Pseudomonadota</taxon>
        <taxon>Gammaproteobacteria</taxon>
        <taxon>Vibrionales</taxon>
        <taxon>Vibrionaceae</taxon>
        <taxon>Vibrio</taxon>
    </lineage>
</organism>
<dbReference type="RefSeq" id="WP_182288320.1">
    <property type="nucleotide sequence ID" value="NZ_CP046268.1"/>
</dbReference>
<dbReference type="InterPro" id="IPR027385">
    <property type="entry name" value="Beta-barrel_OMP"/>
</dbReference>
<dbReference type="EMBL" id="CP046268">
    <property type="protein sequence ID" value="QMV13768.1"/>
    <property type="molecule type" value="Genomic_DNA"/>
</dbReference>
<evidence type="ECO:0000259" key="3">
    <source>
        <dbReference type="Pfam" id="PF13505"/>
    </source>
</evidence>